<reference evidence="14 15" key="1">
    <citation type="submission" date="2024-01" db="EMBL/GenBank/DDBJ databases">
        <title>Mesobacterium rodlantinim sp. nov., isolated from shallow sea hydrothermal systems off Kueishantao Island.</title>
        <authorList>
            <person name="Su Z."/>
            <person name="Tang K."/>
        </authorList>
    </citation>
    <scope>NUCLEOTIDE SEQUENCE [LARGE SCALE GENOMIC DNA]</scope>
    <source>
        <strain evidence="14 15">TK19101</strain>
    </source>
</reference>
<keyword evidence="3" id="KW-1003">Cell membrane</keyword>
<evidence type="ECO:0000256" key="7">
    <source>
        <dbReference type="ARBA" id="ARBA00022989"/>
    </source>
</evidence>
<dbReference type="PANTHER" id="PTHR38674">
    <property type="entry name" value="ALKANE 1-MONOOXYGENASE 1"/>
    <property type="match status" value="1"/>
</dbReference>
<evidence type="ECO:0000313" key="15">
    <source>
        <dbReference type="Proteomes" id="UP001348149"/>
    </source>
</evidence>
<evidence type="ECO:0000256" key="1">
    <source>
        <dbReference type="ARBA" id="ARBA00004429"/>
    </source>
</evidence>
<evidence type="ECO:0000256" key="4">
    <source>
        <dbReference type="ARBA" id="ARBA00022519"/>
    </source>
</evidence>
<evidence type="ECO:0000313" key="14">
    <source>
        <dbReference type="EMBL" id="MEC3862264.1"/>
    </source>
</evidence>
<evidence type="ECO:0000256" key="2">
    <source>
        <dbReference type="ARBA" id="ARBA00010823"/>
    </source>
</evidence>
<evidence type="ECO:0000256" key="11">
    <source>
        <dbReference type="ARBA" id="ARBA00023136"/>
    </source>
</evidence>
<keyword evidence="4" id="KW-0997">Cell inner membrane</keyword>
<evidence type="ECO:0000256" key="5">
    <source>
        <dbReference type="ARBA" id="ARBA00022692"/>
    </source>
</evidence>
<evidence type="ECO:0000256" key="9">
    <source>
        <dbReference type="ARBA" id="ARBA00023004"/>
    </source>
</evidence>
<organism evidence="14 15">
    <name type="scientific">Mesobacterium hydrothermale</name>
    <dbReference type="NCBI Taxonomy" id="3111907"/>
    <lineage>
        <taxon>Bacteria</taxon>
        <taxon>Pseudomonadati</taxon>
        <taxon>Pseudomonadota</taxon>
        <taxon>Alphaproteobacteria</taxon>
        <taxon>Rhodobacterales</taxon>
        <taxon>Roseobacteraceae</taxon>
        <taxon>Mesobacterium</taxon>
    </lineage>
</organism>
<evidence type="ECO:0000256" key="10">
    <source>
        <dbReference type="ARBA" id="ARBA00023033"/>
    </source>
</evidence>
<feature type="transmembrane region" description="Helical" evidence="12">
    <location>
        <begin position="63"/>
        <end position="82"/>
    </location>
</feature>
<keyword evidence="9" id="KW-0408">Iron</keyword>
<keyword evidence="6" id="KW-0479">Metal-binding</keyword>
<feature type="domain" description="Fatty acid desaturase" evidence="13">
    <location>
        <begin position="95"/>
        <end position="313"/>
    </location>
</feature>
<keyword evidence="10" id="KW-0503">Monooxygenase</keyword>
<dbReference type="CDD" id="cd03512">
    <property type="entry name" value="Alkane-hydroxylase"/>
    <property type="match status" value="1"/>
</dbReference>
<gene>
    <name evidence="14" type="ORF">VK792_13300</name>
</gene>
<feature type="transmembrane region" description="Helical" evidence="12">
    <location>
        <begin position="199"/>
        <end position="227"/>
    </location>
</feature>
<protein>
    <submittedName>
        <fullName evidence="14">Alkane 1-monooxygenase</fullName>
    </submittedName>
</protein>
<keyword evidence="15" id="KW-1185">Reference proteome</keyword>
<dbReference type="Pfam" id="PF00487">
    <property type="entry name" value="FA_desaturase"/>
    <property type="match status" value="1"/>
</dbReference>
<evidence type="ECO:0000256" key="3">
    <source>
        <dbReference type="ARBA" id="ARBA00022475"/>
    </source>
</evidence>
<evidence type="ECO:0000256" key="12">
    <source>
        <dbReference type="SAM" id="Phobius"/>
    </source>
</evidence>
<keyword evidence="11 12" id="KW-0472">Membrane</keyword>
<dbReference type="InterPro" id="IPR005804">
    <property type="entry name" value="FA_desaturase_dom"/>
</dbReference>
<name>A0ABU6HIG9_9RHOB</name>
<dbReference type="EMBL" id="JAYLLH010000019">
    <property type="protein sequence ID" value="MEC3862264.1"/>
    <property type="molecule type" value="Genomic_DNA"/>
</dbReference>
<dbReference type="Proteomes" id="UP001348149">
    <property type="component" value="Unassembled WGS sequence"/>
</dbReference>
<comment type="caution">
    <text evidence="14">The sequence shown here is derived from an EMBL/GenBank/DDBJ whole genome shotgun (WGS) entry which is preliminary data.</text>
</comment>
<evidence type="ECO:0000256" key="8">
    <source>
        <dbReference type="ARBA" id="ARBA00023002"/>
    </source>
</evidence>
<sequence length="341" mass="37073">MIRFGAVTLTMVALLALALTVGGAWSGLALAYITLFTFLMDKIAALAAPEAPDSAEFPAADPLSVALALAQFPLLFGGIHVLSQTATGTTQKALIFVALSLFLGQVGNSNAHELIHRSNRWFHRLGVAVYCSVLFGHHASAHVRVHHIHAATDADPNSARHGESFWRFALRAWHGSFREGWRAEAALRKRSAKAGLHPYVTYALGALVSGALATAVAGLPGLLWLLALSSYAQAQLLLSDYVQHYGLRRTNRADGRPEPVGPAHSWNAPHWFSSALMLNAPRHSDHHAHPGRRYPALELHPASMPVLPYALPVMAVIALVPPLWRRVMDHRARKWAGTTQM</sequence>
<comment type="similarity">
    <text evidence="2">Belongs to the fatty acid desaturase type 1 family. AlkB subfamily.</text>
</comment>
<keyword evidence="7 12" id="KW-1133">Transmembrane helix</keyword>
<evidence type="ECO:0000259" key="13">
    <source>
        <dbReference type="Pfam" id="PF00487"/>
    </source>
</evidence>
<proteinExistence type="inferred from homology"/>
<keyword evidence="5 12" id="KW-0812">Transmembrane</keyword>
<comment type="subcellular location">
    <subcellularLocation>
        <location evidence="1">Cell inner membrane</location>
        <topology evidence="1">Multi-pass membrane protein</topology>
    </subcellularLocation>
</comment>
<dbReference type="InterPro" id="IPR033885">
    <property type="entry name" value="AlkB/XylM"/>
</dbReference>
<accession>A0ABU6HIG9</accession>
<dbReference type="RefSeq" id="WP_326298001.1">
    <property type="nucleotide sequence ID" value="NZ_JAYLLH010000019.1"/>
</dbReference>
<keyword evidence="8" id="KW-0560">Oxidoreductase</keyword>
<dbReference type="PANTHER" id="PTHR38674:SF1">
    <property type="entry name" value="ALKANE 1-MONOOXYGENASE 1"/>
    <property type="match status" value="1"/>
</dbReference>
<evidence type="ECO:0000256" key="6">
    <source>
        <dbReference type="ARBA" id="ARBA00022723"/>
    </source>
</evidence>
<feature type="transmembrane region" description="Helical" evidence="12">
    <location>
        <begin position="306"/>
        <end position="324"/>
    </location>
</feature>